<name>A0A412G699_9FIRM</name>
<dbReference type="Gene3D" id="1.10.1200.10">
    <property type="entry name" value="ACP-like"/>
    <property type="match status" value="1"/>
</dbReference>
<dbReference type="Pfam" id="PF00550">
    <property type="entry name" value="PP-binding"/>
    <property type="match status" value="1"/>
</dbReference>
<dbReference type="Proteomes" id="UP000284178">
    <property type="component" value="Unassembled WGS sequence"/>
</dbReference>
<dbReference type="InterPro" id="IPR009081">
    <property type="entry name" value="PP-bd_ACP"/>
</dbReference>
<evidence type="ECO:0000313" key="3">
    <source>
        <dbReference type="Proteomes" id="UP000284178"/>
    </source>
</evidence>
<proteinExistence type="predicted"/>
<comment type="caution">
    <text evidence="2">The sequence shown here is derived from an EMBL/GenBank/DDBJ whole genome shotgun (WGS) entry which is preliminary data.</text>
</comment>
<sequence>MKRFLEFVAEIMEEDQVTMDTPYKEGKWDSLMMLTLVMELEAEYSVSIPMESLGDVKTLADLYEIIK</sequence>
<protein>
    <submittedName>
        <fullName evidence="2">Acyl carrier protein</fullName>
    </submittedName>
</protein>
<gene>
    <name evidence="2" type="ORF">DWY25_03255</name>
</gene>
<dbReference type="GeneID" id="83014426"/>
<dbReference type="PROSITE" id="PS50075">
    <property type="entry name" value="CARRIER"/>
    <property type="match status" value="1"/>
</dbReference>
<organism evidence="2 3">
    <name type="scientific">Holdemania filiformis</name>
    <dbReference type="NCBI Taxonomy" id="61171"/>
    <lineage>
        <taxon>Bacteria</taxon>
        <taxon>Bacillati</taxon>
        <taxon>Bacillota</taxon>
        <taxon>Erysipelotrichia</taxon>
        <taxon>Erysipelotrichales</taxon>
        <taxon>Erysipelotrichaceae</taxon>
        <taxon>Holdemania</taxon>
    </lineage>
</organism>
<dbReference type="SUPFAM" id="SSF47336">
    <property type="entry name" value="ACP-like"/>
    <property type="match status" value="1"/>
</dbReference>
<feature type="domain" description="Carrier" evidence="1">
    <location>
        <begin position="1"/>
        <end position="67"/>
    </location>
</feature>
<dbReference type="RefSeq" id="WP_117893592.1">
    <property type="nucleotide sequence ID" value="NZ_CABJCV010000002.1"/>
</dbReference>
<evidence type="ECO:0000313" key="2">
    <source>
        <dbReference type="EMBL" id="RGR76387.1"/>
    </source>
</evidence>
<keyword evidence="3" id="KW-1185">Reference proteome</keyword>
<dbReference type="EMBL" id="QRUP01000002">
    <property type="protein sequence ID" value="RGR76387.1"/>
    <property type="molecule type" value="Genomic_DNA"/>
</dbReference>
<dbReference type="InterPro" id="IPR036736">
    <property type="entry name" value="ACP-like_sf"/>
</dbReference>
<reference evidence="2 3" key="1">
    <citation type="submission" date="2018-08" db="EMBL/GenBank/DDBJ databases">
        <title>A genome reference for cultivated species of the human gut microbiota.</title>
        <authorList>
            <person name="Zou Y."/>
            <person name="Xue W."/>
            <person name="Luo G."/>
        </authorList>
    </citation>
    <scope>NUCLEOTIDE SEQUENCE [LARGE SCALE GENOMIC DNA]</scope>
    <source>
        <strain evidence="2 3">AF24-29</strain>
    </source>
</reference>
<evidence type="ECO:0000259" key="1">
    <source>
        <dbReference type="PROSITE" id="PS50075"/>
    </source>
</evidence>
<accession>A0A412G699</accession>
<dbReference type="AlphaFoldDB" id="A0A412G699"/>